<accession>A0A3N4KDE5</accession>
<gene>
    <name evidence="1" type="ORF">P167DRAFT_548904</name>
</gene>
<evidence type="ECO:0000313" key="1">
    <source>
        <dbReference type="EMBL" id="RPB08543.1"/>
    </source>
</evidence>
<dbReference type="InParanoid" id="A0A3N4KDE5"/>
<dbReference type="Proteomes" id="UP000277580">
    <property type="component" value="Unassembled WGS sequence"/>
</dbReference>
<dbReference type="EMBL" id="ML119162">
    <property type="protein sequence ID" value="RPB08543.1"/>
    <property type="molecule type" value="Genomic_DNA"/>
</dbReference>
<protein>
    <submittedName>
        <fullName evidence="1">Uncharacterized protein</fullName>
    </submittedName>
</protein>
<reference evidence="1 2" key="1">
    <citation type="journal article" date="2018" name="Nat. Ecol. Evol.">
        <title>Pezizomycetes genomes reveal the molecular basis of ectomycorrhizal truffle lifestyle.</title>
        <authorList>
            <person name="Murat C."/>
            <person name="Payen T."/>
            <person name="Noel B."/>
            <person name="Kuo A."/>
            <person name="Morin E."/>
            <person name="Chen J."/>
            <person name="Kohler A."/>
            <person name="Krizsan K."/>
            <person name="Balestrini R."/>
            <person name="Da Silva C."/>
            <person name="Montanini B."/>
            <person name="Hainaut M."/>
            <person name="Levati E."/>
            <person name="Barry K.W."/>
            <person name="Belfiori B."/>
            <person name="Cichocki N."/>
            <person name="Clum A."/>
            <person name="Dockter R.B."/>
            <person name="Fauchery L."/>
            <person name="Guy J."/>
            <person name="Iotti M."/>
            <person name="Le Tacon F."/>
            <person name="Lindquist E.A."/>
            <person name="Lipzen A."/>
            <person name="Malagnac F."/>
            <person name="Mello A."/>
            <person name="Molinier V."/>
            <person name="Miyauchi S."/>
            <person name="Poulain J."/>
            <person name="Riccioni C."/>
            <person name="Rubini A."/>
            <person name="Sitrit Y."/>
            <person name="Splivallo R."/>
            <person name="Traeger S."/>
            <person name="Wang M."/>
            <person name="Zifcakova L."/>
            <person name="Wipf D."/>
            <person name="Zambonelli A."/>
            <person name="Paolocci F."/>
            <person name="Nowrousian M."/>
            <person name="Ottonello S."/>
            <person name="Baldrian P."/>
            <person name="Spatafora J.W."/>
            <person name="Henrissat B."/>
            <person name="Nagy L.G."/>
            <person name="Aury J.M."/>
            <person name="Wincker P."/>
            <person name="Grigoriev I.V."/>
            <person name="Bonfante P."/>
            <person name="Martin F.M."/>
        </authorList>
    </citation>
    <scope>NUCLEOTIDE SEQUENCE [LARGE SCALE GENOMIC DNA]</scope>
    <source>
        <strain evidence="1 2">CCBAS932</strain>
    </source>
</reference>
<organism evidence="1 2">
    <name type="scientific">Morchella conica CCBAS932</name>
    <dbReference type="NCBI Taxonomy" id="1392247"/>
    <lineage>
        <taxon>Eukaryota</taxon>
        <taxon>Fungi</taxon>
        <taxon>Dikarya</taxon>
        <taxon>Ascomycota</taxon>
        <taxon>Pezizomycotina</taxon>
        <taxon>Pezizomycetes</taxon>
        <taxon>Pezizales</taxon>
        <taxon>Morchellaceae</taxon>
        <taxon>Morchella</taxon>
    </lineage>
</organism>
<keyword evidence="2" id="KW-1185">Reference proteome</keyword>
<dbReference type="AlphaFoldDB" id="A0A3N4KDE5"/>
<proteinExistence type="predicted"/>
<name>A0A3N4KDE5_9PEZI</name>
<sequence>MRKNKVQWSEDEFLLSNDVKNEKLQLQLAVDELVMRHRDDVLERKDVICVLCVSFDEKIQGGHRVANRRRSTETTGSIILAIFFYSKEQCYMSGWAWVSSKG</sequence>
<evidence type="ECO:0000313" key="2">
    <source>
        <dbReference type="Proteomes" id="UP000277580"/>
    </source>
</evidence>